<evidence type="ECO:0000313" key="4">
    <source>
        <dbReference type="EMBL" id="BEI94679.1"/>
    </source>
</evidence>
<proteinExistence type="inferred from homology"/>
<dbReference type="EMBL" id="AP028219">
    <property type="protein sequence ID" value="BEI94679.1"/>
    <property type="molecule type" value="Genomic_DNA"/>
</dbReference>
<dbReference type="GeneID" id="85498549"/>
<evidence type="ECO:0000313" key="5">
    <source>
        <dbReference type="Proteomes" id="UP001233271"/>
    </source>
</evidence>
<accession>A0AA48QYH3</accession>
<evidence type="ECO:0000256" key="3">
    <source>
        <dbReference type="ARBA" id="ARBA00023242"/>
    </source>
</evidence>
<dbReference type="InterPro" id="IPR019163">
    <property type="entry name" value="THO_Thoc5"/>
</dbReference>
<keyword evidence="5" id="KW-1185">Reference proteome</keyword>
<sequence length="233" mass="25400">MPLPRTIAEPYAHDALVFLPVSDPVPRSPAADVPLLAAALEAHLAGSNTPLPAITGSMRTAQRNAQATQNASRLGAARARVGLDEADVQLRTAEYELARVREEMAVCRAYEPMYETICMASENDFLASADPEVLAMLPPETDAMGRKYAILLGRLEAELVHVQAQESQVAEMSAQRDALVRSRREIVKKAEAVDALLSDYSKTTTAMASKIRDVVRAAEKDKDQDKEDKEIKA</sequence>
<dbReference type="KEGG" id="ccac:CcaHIS019_0702600"/>
<protein>
    <submittedName>
        <fullName evidence="4">Uncharacterized protein</fullName>
    </submittedName>
</protein>
<evidence type="ECO:0000256" key="1">
    <source>
        <dbReference type="ARBA" id="ARBA00004123"/>
    </source>
</evidence>
<organism evidence="4 5">
    <name type="scientific">Cutaneotrichosporon cavernicola</name>
    <dbReference type="NCBI Taxonomy" id="279322"/>
    <lineage>
        <taxon>Eukaryota</taxon>
        <taxon>Fungi</taxon>
        <taxon>Dikarya</taxon>
        <taxon>Basidiomycota</taxon>
        <taxon>Agaricomycotina</taxon>
        <taxon>Tremellomycetes</taxon>
        <taxon>Trichosporonales</taxon>
        <taxon>Trichosporonaceae</taxon>
        <taxon>Cutaneotrichosporon</taxon>
    </lineage>
</organism>
<keyword evidence="3" id="KW-0539">Nucleus</keyword>
<evidence type="ECO:0000256" key="2">
    <source>
        <dbReference type="ARBA" id="ARBA00008044"/>
    </source>
</evidence>
<name>A0AA48QYH3_9TREE</name>
<comment type="similarity">
    <text evidence="2">Belongs to the THOC5 family.</text>
</comment>
<dbReference type="RefSeq" id="XP_060459944.1">
    <property type="nucleotide sequence ID" value="XM_060603673.1"/>
</dbReference>
<dbReference type="Pfam" id="PF09766">
    <property type="entry name" value="FmiP_Thoc5"/>
    <property type="match status" value="1"/>
</dbReference>
<reference evidence="4" key="1">
    <citation type="journal article" date="2023" name="BMC Genomics">
        <title>Chromosome-level genome assemblies of Cutaneotrichosporon spp. (Trichosporonales, Basidiomycota) reveal imbalanced evolution between nucleotide sequences and chromosome synteny.</title>
        <authorList>
            <person name="Kobayashi Y."/>
            <person name="Kayamori A."/>
            <person name="Aoki K."/>
            <person name="Shiwa Y."/>
            <person name="Matsutani M."/>
            <person name="Fujita N."/>
            <person name="Sugita T."/>
            <person name="Iwasaki W."/>
            <person name="Tanaka N."/>
            <person name="Takashima M."/>
        </authorList>
    </citation>
    <scope>NUCLEOTIDE SEQUENCE</scope>
    <source>
        <strain evidence="4">HIS019</strain>
    </source>
</reference>
<dbReference type="Proteomes" id="UP001233271">
    <property type="component" value="Chromosome 7b"/>
</dbReference>
<comment type="subcellular location">
    <subcellularLocation>
        <location evidence="1">Nucleus</location>
    </subcellularLocation>
</comment>
<gene>
    <name evidence="4" type="ORF">CcaverHIS019_0702600</name>
</gene>
<dbReference type="AlphaFoldDB" id="A0AA48QYH3"/>
<dbReference type="GO" id="GO:0005634">
    <property type="term" value="C:nucleus"/>
    <property type="evidence" value="ECO:0007669"/>
    <property type="project" value="UniProtKB-SubCell"/>
</dbReference>